<dbReference type="OrthoDB" id="166646at2759"/>
<dbReference type="EMBL" id="CCYD01000468">
    <property type="protein sequence ID" value="CEG40230.1"/>
    <property type="molecule type" value="Genomic_DNA"/>
</dbReference>
<protein>
    <submittedName>
        <fullName evidence="1">Uncharacterized protein</fullName>
    </submittedName>
</protein>
<dbReference type="OMA" id="ENAHELH"/>
<evidence type="ECO:0000313" key="2">
    <source>
        <dbReference type="Proteomes" id="UP000054928"/>
    </source>
</evidence>
<accession>A0A0P1AGH4</accession>
<dbReference type="GeneID" id="36405497"/>
<dbReference type="AlphaFoldDB" id="A0A0P1AGH4"/>
<sequence>MDAILSRVGDAELRQHCVAAVLDELLQTDKQVKDVVLALERTLKVVQASRNVHKSLILNASDQVQASFRQLGESCNKIGPLLRLLHHNMSAASTSSIQQLPKVTSVVAQVEPKATPTDSASTTTSEYECLSDDSDVVVVTTSKRSKKRKAAVDLSGSARKKILLDDTESVRKQLTVDLRNIRATCKSNYTVGMHKDLSSFLNSIFEKKKFHNYEPRDDPVLAQLLDEMDNRNNGFKESTIQIERRKKIKTWQNKMTALSFASSLDLISLPVTTDPQATDVHKCKENQDIRALSRQCNQVASKLRNDHASVTNKRKKYMKDLVDASIKYFAAVLEISHTENQTNDAIQCMWNFHMVCELVQSTTITRGECVHLEKVLYLLRLVMAKINKVRKRAIKCNIIADVLALFPPSVRPEFKYPPERKKNKKKDKK</sequence>
<dbReference type="RefSeq" id="XP_024576599.1">
    <property type="nucleotide sequence ID" value="XM_024725865.1"/>
</dbReference>
<evidence type="ECO:0000313" key="1">
    <source>
        <dbReference type="EMBL" id="CEG40230.1"/>
    </source>
</evidence>
<name>A0A0P1AGH4_PLAHL</name>
<reference evidence="2" key="1">
    <citation type="submission" date="2014-09" db="EMBL/GenBank/DDBJ databases">
        <authorList>
            <person name="Sharma Rahul"/>
            <person name="Thines Marco"/>
        </authorList>
    </citation>
    <scope>NUCLEOTIDE SEQUENCE [LARGE SCALE GENOMIC DNA]</scope>
</reference>
<organism evidence="1 2">
    <name type="scientific">Plasmopara halstedii</name>
    <name type="common">Downy mildew of sunflower</name>
    <dbReference type="NCBI Taxonomy" id="4781"/>
    <lineage>
        <taxon>Eukaryota</taxon>
        <taxon>Sar</taxon>
        <taxon>Stramenopiles</taxon>
        <taxon>Oomycota</taxon>
        <taxon>Peronosporomycetes</taxon>
        <taxon>Peronosporales</taxon>
        <taxon>Peronosporaceae</taxon>
        <taxon>Plasmopara</taxon>
    </lineage>
</organism>
<keyword evidence="2" id="KW-1185">Reference proteome</keyword>
<proteinExistence type="predicted"/>
<dbReference type="Proteomes" id="UP000054928">
    <property type="component" value="Unassembled WGS sequence"/>
</dbReference>